<dbReference type="GO" id="GO:0003954">
    <property type="term" value="F:NADH dehydrogenase activity"/>
    <property type="evidence" value="ECO:0007669"/>
    <property type="project" value="TreeGrafter"/>
</dbReference>
<feature type="domain" description="NADH-Ubiquinone oxidoreductase (complex I) chain 5 N-terminal" evidence="10">
    <location>
        <begin position="70"/>
        <end position="109"/>
    </location>
</feature>
<dbReference type="InterPro" id="IPR003945">
    <property type="entry name" value="NU5C-like"/>
</dbReference>
<evidence type="ECO:0000256" key="5">
    <source>
        <dbReference type="ARBA" id="ARBA00022989"/>
    </source>
</evidence>
<dbReference type="GO" id="GO:0005886">
    <property type="term" value="C:plasma membrane"/>
    <property type="evidence" value="ECO:0007669"/>
    <property type="project" value="UniProtKB-SubCell"/>
</dbReference>
<feature type="transmembrane region" description="Helical" evidence="7">
    <location>
        <begin position="202"/>
        <end position="224"/>
    </location>
</feature>
<dbReference type="InterPro" id="IPR001750">
    <property type="entry name" value="ND/Mrp_TM"/>
</dbReference>
<evidence type="ECO:0000256" key="3">
    <source>
        <dbReference type="ARBA" id="ARBA00022475"/>
    </source>
</evidence>
<dbReference type="OrthoDB" id="9811798at2"/>
<keyword evidence="12" id="KW-1185">Reference proteome</keyword>
<feature type="transmembrane region" description="Helical" evidence="7">
    <location>
        <begin position="481"/>
        <end position="502"/>
    </location>
</feature>
<accession>A0A191ZGS1</accession>
<keyword evidence="5 7" id="KW-1133">Transmembrane helix</keyword>
<evidence type="ECO:0000259" key="9">
    <source>
        <dbReference type="Pfam" id="PF00361"/>
    </source>
</evidence>
<feature type="transmembrane region" description="Helical" evidence="7">
    <location>
        <begin position="35"/>
        <end position="55"/>
    </location>
</feature>
<dbReference type="GO" id="GO:0042773">
    <property type="term" value="P:ATP synthesis coupled electron transport"/>
    <property type="evidence" value="ECO:0007669"/>
    <property type="project" value="InterPro"/>
</dbReference>
<evidence type="ECO:0000256" key="2">
    <source>
        <dbReference type="ARBA" id="ARBA00022448"/>
    </source>
</evidence>
<feature type="transmembrane region" description="Helical" evidence="7">
    <location>
        <begin position="314"/>
        <end position="336"/>
    </location>
</feature>
<reference evidence="11 12" key="1">
    <citation type="submission" date="2016-06" db="EMBL/GenBank/DDBJ databases">
        <title>Insight into the functional genes involving in sulfur oxidation in Pearl River water.</title>
        <authorList>
            <person name="Luo J."/>
            <person name="Tan X."/>
            <person name="Lin W."/>
        </authorList>
    </citation>
    <scope>NUCLEOTIDE SEQUENCE [LARGE SCALE GENOMIC DNA]</scope>
    <source>
        <strain evidence="11 12">LS2</strain>
    </source>
</reference>
<feature type="transmembrane region" description="Helical" evidence="7">
    <location>
        <begin position="376"/>
        <end position="398"/>
    </location>
</feature>
<evidence type="ECO:0000256" key="1">
    <source>
        <dbReference type="ARBA" id="ARBA00004127"/>
    </source>
</evidence>
<dbReference type="Pfam" id="PF00361">
    <property type="entry name" value="Proton_antipo_M"/>
    <property type="match status" value="1"/>
</dbReference>
<dbReference type="HAMAP" id="MF_00862">
    <property type="entry name" value="DabB"/>
    <property type="match status" value="1"/>
</dbReference>
<feature type="domain" description="NADH:quinone oxidoreductase/Mrp antiporter transmembrane" evidence="9">
    <location>
        <begin position="125"/>
        <end position="408"/>
    </location>
</feature>
<gene>
    <name evidence="7" type="primary">dabB</name>
    <name evidence="11" type="ORF">A9404_06345</name>
</gene>
<sequence length="560" mass="61655">MIHSQWLIPLLPIASAVLVHLLAGRLGKRVAKLSVAVSTLTVVVALYSLIGYITTQSNPYWASLGGSWGSLILDPLSSIMSLVVAGISLIVHIYSVRYMAEEPGYPRFFMLLDLMTASILLMVSAGDLITLLVAWHLVGVLLYFLLGQNTESWPSQRYAFWTFITYRIGDLPLVLAAVLLYQAYGALDFPTLFARIAENPDATSVLGLPVTATVALMVAFSAFAKSAQFPLHTWLPYTMEGPTPVSALMHAGIVNAGGFIINRFAPVFVHSDGVLHLLFIVGLITALIGSVLMLTQNDIKKSLGYSTMGQMGFMVMECGLGAFSLAVFHLIAHGLFKGTMFLGSGSMIGEARQHDGVPHNPLYTFLVERKSASTKLPWLIIGVVTLVVPLAILVLAHWVVAADFFQKQGAIVLLFFGWITGVQVLFATHRLDASNPIRMMMLILLSFTLIVVGYTFIGHAFENFLYPDEAFRNAIYHTAGIDALTFDGLVVLLALIVIGGWISSYLTTRDESLFGNRFGNLQLTLYSLISREFYVADLYDRMAHTLLDVSKRLNVWLRWY</sequence>
<evidence type="ECO:0000256" key="7">
    <source>
        <dbReference type="HAMAP-Rule" id="MF_00862"/>
    </source>
</evidence>
<dbReference type="GO" id="GO:0015990">
    <property type="term" value="P:electron transport coupled proton transport"/>
    <property type="evidence" value="ECO:0007669"/>
    <property type="project" value="TreeGrafter"/>
</dbReference>
<name>A0A191ZGS1_9GAMM</name>
<organism evidence="11 12">
    <name type="scientific">Halothiobacillus diazotrophicus</name>
    <dbReference type="NCBI Taxonomy" id="1860122"/>
    <lineage>
        <taxon>Bacteria</taxon>
        <taxon>Pseudomonadati</taxon>
        <taxon>Pseudomonadota</taxon>
        <taxon>Gammaproteobacteria</taxon>
        <taxon>Chromatiales</taxon>
        <taxon>Halothiobacillaceae</taxon>
        <taxon>Halothiobacillus</taxon>
    </lineage>
</organism>
<comment type="subcellular location">
    <subcellularLocation>
        <location evidence="7">Cell membrane</location>
        <topology evidence="7">Multi-pass membrane protein</topology>
    </subcellularLocation>
    <subcellularLocation>
        <location evidence="1">Endomembrane system</location>
        <topology evidence="1">Multi-pass membrane protein</topology>
    </subcellularLocation>
    <subcellularLocation>
        <location evidence="8">Membrane</location>
        <topology evidence="8">Multi-pass membrane protein</topology>
    </subcellularLocation>
</comment>
<dbReference type="PANTHER" id="PTHR42829">
    <property type="entry name" value="NADH-UBIQUINONE OXIDOREDUCTASE CHAIN 5"/>
    <property type="match status" value="1"/>
</dbReference>
<feature type="transmembrane region" description="Helical" evidence="7">
    <location>
        <begin position="410"/>
        <end position="428"/>
    </location>
</feature>
<dbReference type="Proteomes" id="UP000078596">
    <property type="component" value="Chromosome"/>
</dbReference>
<dbReference type="InterPro" id="IPR001516">
    <property type="entry name" value="Proton_antipo_N"/>
</dbReference>
<evidence type="ECO:0000259" key="10">
    <source>
        <dbReference type="Pfam" id="PF00662"/>
    </source>
</evidence>
<dbReference type="RefSeq" id="WP_066099415.1">
    <property type="nucleotide sequence ID" value="NZ_CP016027.1"/>
</dbReference>
<keyword evidence="3 7" id="KW-1003">Cell membrane</keyword>
<dbReference type="InterPro" id="IPR046396">
    <property type="entry name" value="Transporter_DabB"/>
</dbReference>
<evidence type="ECO:0000256" key="6">
    <source>
        <dbReference type="ARBA" id="ARBA00023136"/>
    </source>
</evidence>
<dbReference type="PRINTS" id="PR01434">
    <property type="entry name" value="NADHDHGNASE5"/>
</dbReference>
<proteinExistence type="inferred from homology"/>
<dbReference type="KEGG" id="haz:A9404_06345"/>
<evidence type="ECO:0000313" key="12">
    <source>
        <dbReference type="Proteomes" id="UP000078596"/>
    </source>
</evidence>
<dbReference type="Pfam" id="PF00662">
    <property type="entry name" value="Proton_antipo_N"/>
    <property type="match status" value="1"/>
</dbReference>
<keyword evidence="6 7" id="KW-0472">Membrane</keyword>
<feature type="transmembrane region" description="Helical" evidence="7">
    <location>
        <begin position="117"/>
        <end position="146"/>
    </location>
</feature>
<dbReference type="GO" id="GO:0008137">
    <property type="term" value="F:NADH dehydrogenase (ubiquinone) activity"/>
    <property type="evidence" value="ECO:0007669"/>
    <property type="project" value="InterPro"/>
</dbReference>
<comment type="similarity">
    <text evidence="7">Belongs to the inorganic carbon transporter (TC 9.A.2) DabB family.</text>
</comment>
<feature type="transmembrane region" description="Helical" evidence="7">
    <location>
        <begin position="6"/>
        <end position="23"/>
    </location>
</feature>
<evidence type="ECO:0000313" key="11">
    <source>
        <dbReference type="EMBL" id="ANJ67053.1"/>
    </source>
</evidence>
<dbReference type="GO" id="GO:0012505">
    <property type="term" value="C:endomembrane system"/>
    <property type="evidence" value="ECO:0007669"/>
    <property type="project" value="UniProtKB-SubCell"/>
</dbReference>
<feature type="transmembrane region" description="Helical" evidence="7">
    <location>
        <begin position="75"/>
        <end position="96"/>
    </location>
</feature>
<feature type="transmembrane region" description="Helical" evidence="7">
    <location>
        <begin position="274"/>
        <end position="294"/>
    </location>
</feature>
<protein>
    <recommendedName>
        <fullName evidence="7">Probable inorganic carbon transporter subunit DabB</fullName>
    </recommendedName>
</protein>
<comment type="subunit">
    <text evidence="7">Forms a complex with DabA.</text>
</comment>
<evidence type="ECO:0000256" key="4">
    <source>
        <dbReference type="ARBA" id="ARBA00022692"/>
    </source>
</evidence>
<dbReference type="EMBL" id="CP016027">
    <property type="protein sequence ID" value="ANJ67053.1"/>
    <property type="molecule type" value="Genomic_DNA"/>
</dbReference>
<feature type="transmembrane region" description="Helical" evidence="7">
    <location>
        <begin position="158"/>
        <end position="181"/>
    </location>
</feature>
<dbReference type="AlphaFoldDB" id="A0A191ZGS1"/>
<keyword evidence="2 7" id="KW-0813">Transport</keyword>
<feature type="transmembrane region" description="Helical" evidence="7">
    <location>
        <begin position="244"/>
        <end position="262"/>
    </location>
</feature>
<keyword evidence="4 7" id="KW-0812">Transmembrane</keyword>
<comment type="function">
    <text evidence="7">Part of an energy-coupled inorganic carbon pump.</text>
</comment>
<feature type="transmembrane region" description="Helical" evidence="7">
    <location>
        <begin position="440"/>
        <end position="461"/>
    </location>
</feature>
<dbReference type="STRING" id="1860122.A9404_06345"/>
<dbReference type="PANTHER" id="PTHR42829:SF1">
    <property type="entry name" value="INORGANIC CARBON TRANSPORTER SUBUNIT DABB-RELATED"/>
    <property type="match status" value="1"/>
</dbReference>
<evidence type="ECO:0000256" key="8">
    <source>
        <dbReference type="RuleBase" id="RU000320"/>
    </source>
</evidence>